<feature type="transmembrane region" description="Helical" evidence="1">
    <location>
        <begin position="73"/>
        <end position="93"/>
    </location>
</feature>
<evidence type="ECO:0008006" key="4">
    <source>
        <dbReference type="Google" id="ProtNLM"/>
    </source>
</evidence>
<keyword evidence="1" id="KW-0472">Membrane</keyword>
<feature type="transmembrane region" description="Helical" evidence="1">
    <location>
        <begin position="154"/>
        <end position="175"/>
    </location>
</feature>
<name>A0A916RZV3_9BACT</name>
<keyword evidence="1" id="KW-0812">Transmembrane</keyword>
<keyword evidence="3" id="KW-1185">Reference proteome</keyword>
<dbReference type="Proteomes" id="UP000648801">
    <property type="component" value="Unassembled WGS sequence"/>
</dbReference>
<dbReference type="EMBL" id="BMJB01000002">
    <property type="protein sequence ID" value="GGA74982.1"/>
    <property type="molecule type" value="Genomic_DNA"/>
</dbReference>
<dbReference type="AlphaFoldDB" id="A0A916RZV3"/>
<reference evidence="2" key="2">
    <citation type="submission" date="2020-09" db="EMBL/GenBank/DDBJ databases">
        <authorList>
            <person name="Sun Q."/>
            <person name="Zhou Y."/>
        </authorList>
    </citation>
    <scope>NUCLEOTIDE SEQUENCE</scope>
    <source>
        <strain evidence="2">CGMCC 1.15447</strain>
    </source>
</reference>
<evidence type="ECO:0000256" key="1">
    <source>
        <dbReference type="SAM" id="Phobius"/>
    </source>
</evidence>
<gene>
    <name evidence="2" type="ORF">GCM10011507_27970</name>
</gene>
<comment type="caution">
    <text evidence="2">The sequence shown here is derived from an EMBL/GenBank/DDBJ whole genome shotgun (WGS) entry which is preliminary data.</text>
</comment>
<sequence length="271" mass="29920">MALWHLLSLDAPTVAALWTWFIARTCHVHLPAAATIAMAIAVWMLYAADRLLDSGSTRQDKLEARHIFHHRHRSIFLIGIVLSSVALTLLLPRLDGQSIRLYLILGGLVFGYFVLIHAARSAHRLPKEIAVGIFFAAATFIPTVARRPGLRLELLAPALLFAMLCSLNCLFIYAWEHPLGHSALARDHPAHAVTRFALRYLRLIAMAVVVAGTALAVFDSFAPWQIPFATAIAAALLLVLHHRRGTILPTTLRAAADLVLTTPLLLILFHR</sequence>
<feature type="transmembrane region" description="Helical" evidence="1">
    <location>
        <begin position="129"/>
        <end position="148"/>
    </location>
</feature>
<reference evidence="2" key="1">
    <citation type="journal article" date="2014" name="Int. J. Syst. Evol. Microbiol.">
        <title>Complete genome sequence of Corynebacterium casei LMG S-19264T (=DSM 44701T), isolated from a smear-ripened cheese.</title>
        <authorList>
            <consortium name="US DOE Joint Genome Institute (JGI-PGF)"/>
            <person name="Walter F."/>
            <person name="Albersmeier A."/>
            <person name="Kalinowski J."/>
            <person name="Ruckert C."/>
        </authorList>
    </citation>
    <scope>NUCLEOTIDE SEQUENCE</scope>
    <source>
        <strain evidence="2">CGMCC 1.15447</strain>
    </source>
</reference>
<feature type="transmembrane region" description="Helical" evidence="1">
    <location>
        <begin position="196"/>
        <end position="218"/>
    </location>
</feature>
<organism evidence="2 3">
    <name type="scientific">Edaphobacter acidisoli</name>
    <dbReference type="NCBI Taxonomy" id="2040573"/>
    <lineage>
        <taxon>Bacteria</taxon>
        <taxon>Pseudomonadati</taxon>
        <taxon>Acidobacteriota</taxon>
        <taxon>Terriglobia</taxon>
        <taxon>Terriglobales</taxon>
        <taxon>Acidobacteriaceae</taxon>
        <taxon>Edaphobacter</taxon>
    </lineage>
</organism>
<feature type="transmembrane region" description="Helical" evidence="1">
    <location>
        <begin position="99"/>
        <end position="117"/>
    </location>
</feature>
<feature type="transmembrane region" description="Helical" evidence="1">
    <location>
        <begin position="224"/>
        <end position="240"/>
    </location>
</feature>
<proteinExistence type="predicted"/>
<evidence type="ECO:0000313" key="2">
    <source>
        <dbReference type="EMBL" id="GGA74982.1"/>
    </source>
</evidence>
<evidence type="ECO:0000313" key="3">
    <source>
        <dbReference type="Proteomes" id="UP000648801"/>
    </source>
</evidence>
<protein>
    <recommendedName>
        <fullName evidence="4">Prenyltransferase</fullName>
    </recommendedName>
</protein>
<accession>A0A916RZV3</accession>
<keyword evidence="1" id="KW-1133">Transmembrane helix</keyword>
<dbReference type="RefSeq" id="WP_229669015.1">
    <property type="nucleotide sequence ID" value="NZ_BMJB01000002.1"/>
</dbReference>